<comment type="caution">
    <text evidence="1">The sequence shown here is derived from an EMBL/GenBank/DDBJ whole genome shotgun (WGS) entry which is preliminary data.</text>
</comment>
<sequence length="71" mass="8403">MLIFSPLRSDESQRRVLPVLQRQRIIFDYMNIKDSIALSFIFIEPCQGFIGCRLNINVSLVLTSRFIWRNL</sequence>
<dbReference type="EMBL" id="LDSI01000002">
    <property type="protein sequence ID" value="KTT01112.1"/>
    <property type="molecule type" value="Genomic_DNA"/>
</dbReference>
<protein>
    <submittedName>
        <fullName evidence="1">Uncharacterized protein</fullName>
    </submittedName>
</protein>
<dbReference type="Proteomes" id="UP000072520">
    <property type="component" value="Unassembled WGS sequence"/>
</dbReference>
<dbReference type="AlphaFoldDB" id="A0AB34VKT6"/>
<gene>
    <name evidence="1" type="ORF">RSA13_01445</name>
</gene>
<reference evidence="1 2" key="1">
    <citation type="journal article" date="2016" name="Front. Microbiol.">
        <title>Genomic Resource of Rice Seed Associated Bacteria.</title>
        <authorList>
            <person name="Midha S."/>
            <person name="Bansal K."/>
            <person name="Sharma S."/>
            <person name="Kumar N."/>
            <person name="Patil P.P."/>
            <person name="Chaudhry V."/>
            <person name="Patil P.B."/>
        </authorList>
    </citation>
    <scope>NUCLEOTIDE SEQUENCE [LARGE SCALE GENOMIC DNA]</scope>
    <source>
        <strain evidence="1 2">RSA13</strain>
    </source>
</reference>
<organism evidence="1 2">
    <name type="scientific">Pantoea stewartii</name>
    <dbReference type="NCBI Taxonomy" id="66269"/>
    <lineage>
        <taxon>Bacteria</taxon>
        <taxon>Pseudomonadati</taxon>
        <taxon>Pseudomonadota</taxon>
        <taxon>Gammaproteobacteria</taxon>
        <taxon>Enterobacterales</taxon>
        <taxon>Erwiniaceae</taxon>
        <taxon>Pantoea</taxon>
    </lineage>
</organism>
<evidence type="ECO:0000313" key="1">
    <source>
        <dbReference type="EMBL" id="KTT01112.1"/>
    </source>
</evidence>
<name>A0AB34VKT6_9GAMM</name>
<evidence type="ECO:0000313" key="2">
    <source>
        <dbReference type="Proteomes" id="UP000072520"/>
    </source>
</evidence>
<accession>A0AB34VKT6</accession>
<proteinExistence type="predicted"/>